<dbReference type="RefSeq" id="WP_236892242.1">
    <property type="nucleotide sequence ID" value="NZ_AP024488.1"/>
</dbReference>
<dbReference type="Gene3D" id="2.40.160.60">
    <property type="entry name" value="Outer membrane protein transport protein (OMPP1/FadL/TodX)"/>
    <property type="match status" value="1"/>
</dbReference>
<dbReference type="EMBL" id="AP024488">
    <property type="protein sequence ID" value="BCS95893.1"/>
    <property type="molecule type" value="Genomic_DNA"/>
</dbReference>
<dbReference type="SUPFAM" id="SSF56935">
    <property type="entry name" value="Porins"/>
    <property type="match status" value="1"/>
</dbReference>
<sequence>MRSANYGKISLCIAVVLLMATASLAEPYRSIHMGARPLGMGGAFTAVANDQNAIDYNPAGLSRARSFGLGIVNPMVEVSEDSYDLYKDFDDIDQDDTAEVTELLRKYVGENNHVKVAADLYTGFRIGNAGVMVAGVGRGYADMAIRNPTYPELHLTSDVDYGGQVGVGYELPMVPGLSLGIGVKALNRKSIDEVYTAVDIADDNFEDTLEDDQKDGSDASFDLGMIWSRDIEGVTRVSLGLAGINIKEMDFGEARDQKSQYNAGVAFEQTFFGFTLTEAFDYHDITDNLAEDDSTEKKLHMGAELKFPWVLALRGGLSQGYYTAGATVDFKMLRFDVATYGEEVGVYAGQKEDRRYVAQVSMGWSW</sequence>
<evidence type="ECO:0000313" key="1">
    <source>
        <dbReference type="EMBL" id="BCS95893.1"/>
    </source>
</evidence>
<reference evidence="1 2" key="1">
    <citation type="submission" date="2021-02" db="EMBL/GenBank/DDBJ databases">
        <title>Complete genome of Desulfoluna sp. strain ASN36.</title>
        <authorList>
            <person name="Takahashi A."/>
            <person name="Kojima H."/>
            <person name="Fukui M."/>
        </authorList>
    </citation>
    <scope>NUCLEOTIDE SEQUENCE [LARGE SCALE GENOMIC DNA]</scope>
    <source>
        <strain evidence="1 2">ASN36</strain>
    </source>
</reference>
<name>A0ABN6F276_9BACT</name>
<evidence type="ECO:0000313" key="2">
    <source>
        <dbReference type="Proteomes" id="UP001320148"/>
    </source>
</evidence>
<gene>
    <name evidence="1" type="ORF">DSLASN_15250</name>
</gene>
<proteinExistence type="predicted"/>
<organism evidence="1 2">
    <name type="scientific">Desulfoluna limicola</name>
    <dbReference type="NCBI Taxonomy" id="2810562"/>
    <lineage>
        <taxon>Bacteria</taxon>
        <taxon>Pseudomonadati</taxon>
        <taxon>Thermodesulfobacteriota</taxon>
        <taxon>Desulfobacteria</taxon>
        <taxon>Desulfobacterales</taxon>
        <taxon>Desulfolunaceae</taxon>
        <taxon>Desulfoluna</taxon>
    </lineage>
</organism>
<protein>
    <submittedName>
        <fullName evidence="1">Uncharacterized protein</fullName>
    </submittedName>
</protein>
<accession>A0ABN6F276</accession>
<keyword evidence="2" id="KW-1185">Reference proteome</keyword>
<dbReference type="Proteomes" id="UP001320148">
    <property type="component" value="Chromosome"/>
</dbReference>